<keyword evidence="1" id="KW-0812">Transmembrane</keyword>
<organism evidence="2">
    <name type="scientific">viral metagenome</name>
    <dbReference type="NCBI Taxonomy" id="1070528"/>
    <lineage>
        <taxon>unclassified sequences</taxon>
        <taxon>metagenomes</taxon>
        <taxon>organismal metagenomes</taxon>
    </lineage>
</organism>
<reference evidence="2" key="1">
    <citation type="journal article" date="2020" name="Nature">
        <title>Giant virus diversity and host interactions through global metagenomics.</title>
        <authorList>
            <person name="Schulz F."/>
            <person name="Roux S."/>
            <person name="Paez-Espino D."/>
            <person name="Jungbluth S."/>
            <person name="Walsh D.A."/>
            <person name="Denef V.J."/>
            <person name="McMahon K.D."/>
            <person name="Konstantinidis K.T."/>
            <person name="Eloe-Fadrosh E.A."/>
            <person name="Kyrpides N.C."/>
            <person name="Woyke T."/>
        </authorList>
    </citation>
    <scope>NUCLEOTIDE SEQUENCE</scope>
    <source>
        <strain evidence="2">GVMAG-S-ERX555943-30</strain>
    </source>
</reference>
<dbReference type="EMBL" id="MN738756">
    <property type="protein sequence ID" value="QHS83456.1"/>
    <property type="molecule type" value="Genomic_DNA"/>
</dbReference>
<dbReference type="AlphaFoldDB" id="A0A6C0AV72"/>
<proteinExistence type="predicted"/>
<keyword evidence="1" id="KW-1133">Transmembrane helix</keyword>
<sequence length="344" mass="39855">MFNTKNVSFYLTSLAILVGASYIANNLKQRLEPNDEYQLIREYILNDSPLYGANKPKLWIHTEYATNSRQWKSFQSRNSNELNQPYLHITIQSIIKECGDHFHICLIDDDSFAKLVPEWKFDMDQVANPHKKHYRDVGLLSILYYYGGVVAPNSMICYENLKPLYDNCLTNKKACLGEQVNKSLDMMKQNSQPLFIPSIHFMAAPKQNEQVGLLKDYANQLFKSGHFTHEFEFSNRIGHKCLEMKRDQQINVLCGSYTGIKTNKGKPVLLDDLMEESMIDLRKDLYGIIIPRDELLLRTKHQWFAVLSEDEAIHTNACVSKLLFKAVHKHYQTFSVEKQSAMTL</sequence>
<accession>A0A6C0AV72</accession>
<protein>
    <recommendedName>
        <fullName evidence="3">Nucleotide-diphospho-sugar transferase domain-containing protein</fullName>
    </recommendedName>
</protein>
<evidence type="ECO:0000256" key="1">
    <source>
        <dbReference type="SAM" id="Phobius"/>
    </source>
</evidence>
<keyword evidence="1" id="KW-0472">Membrane</keyword>
<evidence type="ECO:0000313" key="2">
    <source>
        <dbReference type="EMBL" id="QHS83456.1"/>
    </source>
</evidence>
<name>A0A6C0AV72_9ZZZZ</name>
<evidence type="ECO:0008006" key="3">
    <source>
        <dbReference type="Google" id="ProtNLM"/>
    </source>
</evidence>
<feature type="transmembrane region" description="Helical" evidence="1">
    <location>
        <begin position="7"/>
        <end position="24"/>
    </location>
</feature>